<dbReference type="InParanoid" id="K5WEM3"/>
<dbReference type="EMBL" id="JH930470">
    <property type="protein sequence ID" value="EKM57519.1"/>
    <property type="molecule type" value="Genomic_DNA"/>
</dbReference>
<dbReference type="KEGG" id="pco:PHACADRAFT_206418"/>
<evidence type="ECO:0000313" key="3">
    <source>
        <dbReference type="Proteomes" id="UP000008370"/>
    </source>
</evidence>
<dbReference type="GeneID" id="18912485"/>
<organism evidence="2 3">
    <name type="scientific">Phanerochaete carnosa (strain HHB-10118-sp)</name>
    <name type="common">White-rot fungus</name>
    <name type="synonym">Peniophora carnosa</name>
    <dbReference type="NCBI Taxonomy" id="650164"/>
    <lineage>
        <taxon>Eukaryota</taxon>
        <taxon>Fungi</taxon>
        <taxon>Dikarya</taxon>
        <taxon>Basidiomycota</taxon>
        <taxon>Agaricomycotina</taxon>
        <taxon>Agaricomycetes</taxon>
        <taxon>Polyporales</taxon>
        <taxon>Phanerochaetaceae</taxon>
        <taxon>Phanerochaete</taxon>
    </lineage>
</organism>
<proteinExistence type="predicted"/>
<protein>
    <submittedName>
        <fullName evidence="2">Uncharacterized protein</fullName>
    </submittedName>
</protein>
<sequence length="167" mass="17998">MVTRAPTSSLALASLHELDRLCEIFQRCSDRAPTAANHVDIVRKLHRQAHDAFAARAAGQQQQQQPQPQQQPARTSPAACAELYQLGGRMHLIAPDSAGVVHSVPSPTWSSSSGSISGGNGGICSIKVWGALRGPEDEQEQGDMRAIATQHAARRETGLFRFCTNTF</sequence>
<keyword evidence="3" id="KW-1185">Reference proteome</keyword>
<feature type="region of interest" description="Disordered" evidence="1">
    <location>
        <begin position="52"/>
        <end position="77"/>
    </location>
</feature>
<accession>K5WEM3</accession>
<gene>
    <name evidence="2" type="ORF">PHACADRAFT_206418</name>
</gene>
<dbReference type="Proteomes" id="UP000008370">
    <property type="component" value="Unassembled WGS sequence"/>
</dbReference>
<name>K5WEM3_PHACS</name>
<reference evidence="2 3" key="1">
    <citation type="journal article" date="2012" name="BMC Genomics">
        <title>Comparative genomics of the white-rot fungi, Phanerochaete carnosa and P. chrysosporium, to elucidate the genetic basis of the distinct wood types they colonize.</title>
        <authorList>
            <person name="Suzuki H."/>
            <person name="MacDonald J."/>
            <person name="Syed K."/>
            <person name="Salamov A."/>
            <person name="Hori C."/>
            <person name="Aerts A."/>
            <person name="Henrissat B."/>
            <person name="Wiebenga A."/>
            <person name="vanKuyk P.A."/>
            <person name="Barry K."/>
            <person name="Lindquist E."/>
            <person name="LaButti K."/>
            <person name="Lapidus A."/>
            <person name="Lucas S."/>
            <person name="Coutinho P."/>
            <person name="Gong Y."/>
            <person name="Samejima M."/>
            <person name="Mahadevan R."/>
            <person name="Abou-Zaid M."/>
            <person name="de Vries R.P."/>
            <person name="Igarashi K."/>
            <person name="Yadav J.S."/>
            <person name="Grigoriev I.V."/>
            <person name="Master E.R."/>
        </authorList>
    </citation>
    <scope>NUCLEOTIDE SEQUENCE [LARGE SCALE GENOMIC DNA]</scope>
    <source>
        <strain evidence="2 3">HHB-10118-sp</strain>
    </source>
</reference>
<dbReference type="HOGENOM" id="CLU_1595127_0_0_1"/>
<dbReference type="RefSeq" id="XP_007392868.1">
    <property type="nucleotide sequence ID" value="XM_007392806.1"/>
</dbReference>
<evidence type="ECO:0000256" key="1">
    <source>
        <dbReference type="SAM" id="MobiDB-lite"/>
    </source>
</evidence>
<evidence type="ECO:0000313" key="2">
    <source>
        <dbReference type="EMBL" id="EKM57519.1"/>
    </source>
</evidence>
<dbReference type="AlphaFoldDB" id="K5WEM3"/>